<comment type="caution">
    <text evidence="10">The sequence shown here is derived from an EMBL/GenBank/DDBJ whole genome shotgun (WGS) entry which is preliminary data.</text>
</comment>
<dbReference type="EMBL" id="JBIRGQ010000003">
    <property type="protein sequence ID" value="MFH8547052.1"/>
    <property type="molecule type" value="Genomic_DNA"/>
</dbReference>
<comment type="subcellular location">
    <subcellularLocation>
        <location evidence="1">Cell membrane</location>
        <topology evidence="1">Multi-pass membrane protein</topology>
    </subcellularLocation>
</comment>
<feature type="transmembrane region" description="Helical" evidence="8">
    <location>
        <begin position="180"/>
        <end position="201"/>
    </location>
</feature>
<keyword evidence="3 7" id="KW-0813">Transport</keyword>
<feature type="transmembrane region" description="Helical" evidence="8">
    <location>
        <begin position="263"/>
        <end position="286"/>
    </location>
</feature>
<evidence type="ECO:0000256" key="3">
    <source>
        <dbReference type="ARBA" id="ARBA00022448"/>
    </source>
</evidence>
<reference evidence="10 11" key="1">
    <citation type="submission" date="2024-10" db="EMBL/GenBank/DDBJ databases">
        <title>The Natural Products Discovery Center: Release of the First 8490 Sequenced Strains for Exploring Actinobacteria Biosynthetic Diversity.</title>
        <authorList>
            <person name="Kalkreuter E."/>
            <person name="Kautsar S.A."/>
            <person name="Yang D."/>
            <person name="Bader C.D."/>
            <person name="Teijaro C.N."/>
            <person name="Fluegel L."/>
            <person name="Davis C.M."/>
            <person name="Simpson J.R."/>
            <person name="Lauterbach L."/>
            <person name="Steele A.D."/>
            <person name="Gui C."/>
            <person name="Meng S."/>
            <person name="Li G."/>
            <person name="Viehrig K."/>
            <person name="Ye F."/>
            <person name="Su P."/>
            <person name="Kiefer A.F."/>
            <person name="Nichols A."/>
            <person name="Cepeda A.J."/>
            <person name="Yan W."/>
            <person name="Fan B."/>
            <person name="Jiang Y."/>
            <person name="Adhikari A."/>
            <person name="Zheng C.-J."/>
            <person name="Schuster L."/>
            <person name="Cowan T.M."/>
            <person name="Smanski M.J."/>
            <person name="Chevrette M.G."/>
            <person name="De Carvalho L.P.S."/>
            <person name="Shen B."/>
        </authorList>
    </citation>
    <scope>NUCLEOTIDE SEQUENCE [LARGE SCALE GENOMIC DNA]</scope>
    <source>
        <strain evidence="10 11">NPDC017990</strain>
    </source>
</reference>
<feature type="transmembrane region" description="Helical" evidence="8">
    <location>
        <begin position="332"/>
        <end position="350"/>
    </location>
</feature>
<feature type="transmembrane region" description="Helical" evidence="8">
    <location>
        <begin position="24"/>
        <end position="46"/>
    </location>
</feature>
<dbReference type="Gene3D" id="1.20.1250.20">
    <property type="entry name" value="MFS general substrate transporter like domains"/>
    <property type="match status" value="1"/>
</dbReference>
<evidence type="ECO:0000256" key="8">
    <source>
        <dbReference type="SAM" id="Phobius"/>
    </source>
</evidence>
<keyword evidence="11" id="KW-1185">Reference proteome</keyword>
<name>A0ABW7QQL3_9ACTN</name>
<feature type="domain" description="Major facilitator superfamily (MFS) profile" evidence="9">
    <location>
        <begin position="28"/>
        <end position="451"/>
    </location>
</feature>
<organism evidence="10 11">
    <name type="scientific">Streptomyces longisporoflavus</name>
    <dbReference type="NCBI Taxonomy" id="28044"/>
    <lineage>
        <taxon>Bacteria</taxon>
        <taxon>Bacillati</taxon>
        <taxon>Actinomycetota</taxon>
        <taxon>Actinomycetes</taxon>
        <taxon>Kitasatosporales</taxon>
        <taxon>Streptomycetaceae</taxon>
        <taxon>Streptomyces</taxon>
    </lineage>
</organism>
<dbReference type="InterPro" id="IPR005828">
    <property type="entry name" value="MFS_sugar_transport-like"/>
</dbReference>
<feature type="transmembrane region" description="Helical" evidence="8">
    <location>
        <begin position="397"/>
        <end position="423"/>
    </location>
</feature>
<evidence type="ECO:0000313" key="11">
    <source>
        <dbReference type="Proteomes" id="UP001610818"/>
    </source>
</evidence>
<keyword evidence="5 8" id="KW-1133">Transmembrane helix</keyword>
<evidence type="ECO:0000313" key="10">
    <source>
        <dbReference type="EMBL" id="MFH8547052.1"/>
    </source>
</evidence>
<dbReference type="Pfam" id="PF00083">
    <property type="entry name" value="Sugar_tr"/>
    <property type="match status" value="1"/>
</dbReference>
<sequence>MPEVILAADRPSARPPGTGRPPMLVYAVAAVSALGGLLFGYDTGIISGALLHLRNDLDLSSREQEIVVSVILLGAMVGALVSGRLAIRHGRRKVVTAVAVIFAVGAVAAALAPDVSTLIAARFVLGLAVGGASNMVPVYIAELAPAAVRGRLMVLFQLMVAIGQLIAYLCGWALSGSGGWRVMFALAVIPAVALALGMMFLPESPRWLIAQNRTDDAVRTLRRLRPAGADVTAEVAEIASVAADAPAEGGSWRQLRRRWLRPALLIAVGIAAFSQLTGINAIVYYAPTILNDAGFGDSVSLLTGIGIGAMLVVAGVVGAIAVDKAGRRRTMLWFLPGSALAMAVLALAFSTSTESAAQRWTVIISLFAYILFNGVGMQAVVWLIGPEILPLSVRGPATSLATLSVWGFDLLIAMTALTAINTIGRSGTFLFYALMNVACIVFVALKVPETKGRSLESIEQALHSPLGFRRALEKR</sequence>
<evidence type="ECO:0000256" key="7">
    <source>
        <dbReference type="RuleBase" id="RU003346"/>
    </source>
</evidence>
<evidence type="ECO:0000256" key="5">
    <source>
        <dbReference type="ARBA" id="ARBA00022989"/>
    </source>
</evidence>
<dbReference type="PANTHER" id="PTHR48020:SF12">
    <property type="entry name" value="PROTON MYO-INOSITOL COTRANSPORTER"/>
    <property type="match status" value="1"/>
</dbReference>
<protein>
    <submittedName>
        <fullName evidence="10">Sugar porter family MFS transporter</fullName>
    </submittedName>
</protein>
<evidence type="ECO:0000256" key="4">
    <source>
        <dbReference type="ARBA" id="ARBA00022692"/>
    </source>
</evidence>
<dbReference type="NCBIfam" id="TIGR00879">
    <property type="entry name" value="SP"/>
    <property type="match status" value="1"/>
</dbReference>
<dbReference type="SUPFAM" id="SSF103473">
    <property type="entry name" value="MFS general substrate transporter"/>
    <property type="match status" value="1"/>
</dbReference>
<accession>A0ABW7QQL3</accession>
<gene>
    <name evidence="10" type="ORF">ACH4F9_18790</name>
</gene>
<evidence type="ECO:0000256" key="6">
    <source>
        <dbReference type="ARBA" id="ARBA00023136"/>
    </source>
</evidence>
<evidence type="ECO:0000256" key="1">
    <source>
        <dbReference type="ARBA" id="ARBA00004651"/>
    </source>
</evidence>
<evidence type="ECO:0000256" key="2">
    <source>
        <dbReference type="ARBA" id="ARBA00010992"/>
    </source>
</evidence>
<dbReference type="PRINTS" id="PR00171">
    <property type="entry name" value="SUGRTRNSPORT"/>
</dbReference>
<proteinExistence type="inferred from homology"/>
<feature type="transmembrane region" description="Helical" evidence="8">
    <location>
        <begin position="119"/>
        <end position="140"/>
    </location>
</feature>
<dbReference type="PANTHER" id="PTHR48020">
    <property type="entry name" value="PROTON MYO-INOSITOL COTRANSPORTER"/>
    <property type="match status" value="1"/>
</dbReference>
<dbReference type="PROSITE" id="PS50850">
    <property type="entry name" value="MFS"/>
    <property type="match status" value="1"/>
</dbReference>
<dbReference type="InterPro" id="IPR003663">
    <property type="entry name" value="Sugar/inositol_transpt"/>
</dbReference>
<feature type="transmembrane region" description="Helical" evidence="8">
    <location>
        <begin position="362"/>
        <end position="385"/>
    </location>
</feature>
<dbReference type="InterPro" id="IPR050814">
    <property type="entry name" value="Myo-inositol_Transporter"/>
</dbReference>
<dbReference type="PROSITE" id="PS00217">
    <property type="entry name" value="SUGAR_TRANSPORT_2"/>
    <property type="match status" value="1"/>
</dbReference>
<comment type="similarity">
    <text evidence="2 7">Belongs to the major facilitator superfamily. Sugar transporter (TC 2.A.1.1) family.</text>
</comment>
<dbReference type="InterPro" id="IPR005829">
    <property type="entry name" value="Sugar_transporter_CS"/>
</dbReference>
<feature type="transmembrane region" description="Helical" evidence="8">
    <location>
        <begin position="429"/>
        <end position="447"/>
    </location>
</feature>
<keyword evidence="4 8" id="KW-0812">Transmembrane</keyword>
<feature type="transmembrane region" description="Helical" evidence="8">
    <location>
        <begin position="94"/>
        <end position="113"/>
    </location>
</feature>
<keyword evidence="6 8" id="KW-0472">Membrane</keyword>
<evidence type="ECO:0000259" key="9">
    <source>
        <dbReference type="PROSITE" id="PS50850"/>
    </source>
</evidence>
<dbReference type="Proteomes" id="UP001610818">
    <property type="component" value="Unassembled WGS sequence"/>
</dbReference>
<dbReference type="InterPro" id="IPR036259">
    <property type="entry name" value="MFS_trans_sf"/>
</dbReference>
<dbReference type="RefSeq" id="WP_397712918.1">
    <property type="nucleotide sequence ID" value="NZ_JBIRGN010000003.1"/>
</dbReference>
<feature type="transmembrane region" description="Helical" evidence="8">
    <location>
        <begin position="298"/>
        <end position="320"/>
    </location>
</feature>
<feature type="transmembrane region" description="Helical" evidence="8">
    <location>
        <begin position="66"/>
        <end position="87"/>
    </location>
</feature>
<feature type="transmembrane region" description="Helical" evidence="8">
    <location>
        <begin position="152"/>
        <end position="174"/>
    </location>
</feature>
<dbReference type="InterPro" id="IPR020846">
    <property type="entry name" value="MFS_dom"/>
</dbReference>